<dbReference type="Gene3D" id="3.40.50.1820">
    <property type="entry name" value="alpha/beta hydrolase"/>
    <property type="match status" value="1"/>
</dbReference>
<dbReference type="InParanoid" id="B8CGP3"/>
<dbReference type="PANTHER" id="PTHR12277">
    <property type="entry name" value="ALPHA/BETA HYDROLASE DOMAIN-CONTAINING PROTEIN"/>
    <property type="match status" value="1"/>
</dbReference>
<dbReference type="SUPFAM" id="SSF53474">
    <property type="entry name" value="alpha/beta-Hydrolases"/>
    <property type="match status" value="1"/>
</dbReference>
<dbReference type="PANTHER" id="PTHR12277:SF81">
    <property type="entry name" value="PROTEIN ABHD13"/>
    <property type="match status" value="1"/>
</dbReference>
<feature type="non-terminal residue" evidence="1">
    <location>
        <position position="1"/>
    </location>
</feature>
<reference evidence="1 2" key="2">
    <citation type="journal article" date="2008" name="Nature">
        <title>The Phaeodactylum genome reveals the evolutionary history of diatom genomes.</title>
        <authorList>
            <person name="Bowler C."/>
            <person name="Allen A.E."/>
            <person name="Badger J.H."/>
            <person name="Grimwood J."/>
            <person name="Jabbari K."/>
            <person name="Kuo A."/>
            <person name="Maheswari U."/>
            <person name="Martens C."/>
            <person name="Maumus F."/>
            <person name="Otillar R.P."/>
            <person name="Rayko E."/>
            <person name="Salamov A."/>
            <person name="Vandepoele K."/>
            <person name="Beszteri B."/>
            <person name="Gruber A."/>
            <person name="Heijde M."/>
            <person name="Katinka M."/>
            <person name="Mock T."/>
            <person name="Valentin K."/>
            <person name="Verret F."/>
            <person name="Berges J.A."/>
            <person name="Brownlee C."/>
            <person name="Cadoret J.P."/>
            <person name="Chiovitti A."/>
            <person name="Choi C.J."/>
            <person name="Coesel S."/>
            <person name="De Martino A."/>
            <person name="Detter J.C."/>
            <person name="Durkin C."/>
            <person name="Falciatore A."/>
            <person name="Fournet J."/>
            <person name="Haruta M."/>
            <person name="Huysman M.J."/>
            <person name="Jenkins B.D."/>
            <person name="Jiroutova K."/>
            <person name="Jorgensen R.E."/>
            <person name="Joubert Y."/>
            <person name="Kaplan A."/>
            <person name="Kroger N."/>
            <person name="Kroth P.G."/>
            <person name="La Roche J."/>
            <person name="Lindquist E."/>
            <person name="Lommer M."/>
            <person name="Martin-Jezequel V."/>
            <person name="Lopez P.J."/>
            <person name="Lucas S."/>
            <person name="Mangogna M."/>
            <person name="McGinnis K."/>
            <person name="Medlin L.K."/>
            <person name="Montsant A."/>
            <person name="Oudot-Le Secq M.P."/>
            <person name="Napoli C."/>
            <person name="Obornik M."/>
            <person name="Parker M.S."/>
            <person name="Petit J.L."/>
            <person name="Porcel B.M."/>
            <person name="Poulsen N."/>
            <person name="Robison M."/>
            <person name="Rychlewski L."/>
            <person name="Rynearson T.A."/>
            <person name="Schmutz J."/>
            <person name="Shapiro H."/>
            <person name="Siaut M."/>
            <person name="Stanley M."/>
            <person name="Sussman M.R."/>
            <person name="Taylor A.R."/>
            <person name="Vardi A."/>
            <person name="von Dassow P."/>
            <person name="Vyverman W."/>
            <person name="Willis A."/>
            <person name="Wyrwicz L.S."/>
            <person name="Rokhsar D.S."/>
            <person name="Weissenbach J."/>
            <person name="Armbrust E.V."/>
            <person name="Green B.R."/>
            <person name="Van de Peer Y."/>
            <person name="Grigoriev I.V."/>
        </authorList>
    </citation>
    <scope>NUCLEOTIDE SEQUENCE [LARGE SCALE GENOMIC DNA]</scope>
    <source>
        <strain evidence="1 2">CCMP1335</strain>
    </source>
</reference>
<evidence type="ECO:0000313" key="1">
    <source>
        <dbReference type="EMBL" id="EED87400.1"/>
    </source>
</evidence>
<dbReference type="HOGENOM" id="CLU_029375_5_2_1"/>
<gene>
    <name evidence="1" type="ORF">THAPSDRAFT_38907</name>
</gene>
<feature type="non-terminal residue" evidence="1">
    <location>
        <position position="167"/>
    </location>
</feature>
<accession>B8CGP3</accession>
<dbReference type="PaxDb" id="35128-Thaps38907"/>
<dbReference type="AlphaFoldDB" id="B8CGP3"/>
<dbReference type="KEGG" id="tps:THAPSDRAFT_38907"/>
<dbReference type="Proteomes" id="UP000001449">
    <property type="component" value="Chromosome 24"/>
</dbReference>
<dbReference type="EMBL" id="CM000655">
    <property type="protein sequence ID" value="EED87400.1"/>
    <property type="molecule type" value="Genomic_DNA"/>
</dbReference>
<proteinExistence type="predicted"/>
<dbReference type="RefSeq" id="XP_002295334.1">
    <property type="nucleotide sequence ID" value="XM_002295298.1"/>
</dbReference>
<organism evidence="1 2">
    <name type="scientific">Thalassiosira pseudonana</name>
    <name type="common">Marine diatom</name>
    <name type="synonym">Cyclotella nana</name>
    <dbReference type="NCBI Taxonomy" id="35128"/>
    <lineage>
        <taxon>Eukaryota</taxon>
        <taxon>Sar</taxon>
        <taxon>Stramenopiles</taxon>
        <taxon>Ochrophyta</taxon>
        <taxon>Bacillariophyta</taxon>
        <taxon>Coscinodiscophyceae</taxon>
        <taxon>Thalassiosirophycidae</taxon>
        <taxon>Thalassiosirales</taxon>
        <taxon>Thalassiosiraceae</taxon>
        <taxon>Thalassiosira</taxon>
    </lineage>
</organism>
<protein>
    <recommendedName>
        <fullName evidence="3">Serine aminopeptidase S33 domain-containing protein</fullName>
    </recommendedName>
</protein>
<evidence type="ECO:0000313" key="2">
    <source>
        <dbReference type="Proteomes" id="UP000001449"/>
    </source>
</evidence>
<dbReference type="InterPro" id="IPR029058">
    <property type="entry name" value="AB_hydrolase_fold"/>
</dbReference>
<name>B8CGP3_THAPS</name>
<dbReference type="GeneID" id="7451976"/>
<dbReference type="OMA" id="INHETNG"/>
<sequence>YSHGHDVDLGLIYDFLVDLSRLLGVNIMSYDYGGYGLGRKADAILKKGKQPKQCYADIEACYNYLVYNKSVPPSCVILYGKSLGSGPTCWLAQKLCKRFESGRKKSVILHSAFLSVLRIMVNVGFTPIGDCFPNVDRVSDITSCPIYLIHGKEDEVIPFSHGKELYE</sequence>
<dbReference type="eggNOG" id="KOG1552">
    <property type="taxonomic scope" value="Eukaryota"/>
</dbReference>
<reference evidence="1 2" key="1">
    <citation type="journal article" date="2004" name="Science">
        <title>The genome of the diatom Thalassiosira pseudonana: ecology, evolution, and metabolism.</title>
        <authorList>
            <person name="Armbrust E.V."/>
            <person name="Berges J.A."/>
            <person name="Bowler C."/>
            <person name="Green B.R."/>
            <person name="Martinez D."/>
            <person name="Putnam N.H."/>
            <person name="Zhou S."/>
            <person name="Allen A.E."/>
            <person name="Apt K.E."/>
            <person name="Bechner M."/>
            <person name="Brzezinski M.A."/>
            <person name="Chaal B.K."/>
            <person name="Chiovitti A."/>
            <person name="Davis A.K."/>
            <person name="Demarest M.S."/>
            <person name="Detter J.C."/>
            <person name="Glavina T."/>
            <person name="Goodstein D."/>
            <person name="Hadi M.Z."/>
            <person name="Hellsten U."/>
            <person name="Hildebrand M."/>
            <person name="Jenkins B.D."/>
            <person name="Jurka J."/>
            <person name="Kapitonov V.V."/>
            <person name="Kroger N."/>
            <person name="Lau W.W."/>
            <person name="Lane T.W."/>
            <person name="Larimer F.W."/>
            <person name="Lippmeier J.C."/>
            <person name="Lucas S."/>
            <person name="Medina M."/>
            <person name="Montsant A."/>
            <person name="Obornik M."/>
            <person name="Parker M.S."/>
            <person name="Palenik B."/>
            <person name="Pazour G.J."/>
            <person name="Richardson P.M."/>
            <person name="Rynearson T.A."/>
            <person name="Saito M.A."/>
            <person name="Schwartz D.C."/>
            <person name="Thamatrakoln K."/>
            <person name="Valentin K."/>
            <person name="Vardi A."/>
            <person name="Wilkerson F.P."/>
            <person name="Rokhsar D.S."/>
        </authorList>
    </citation>
    <scope>NUCLEOTIDE SEQUENCE [LARGE SCALE GENOMIC DNA]</scope>
    <source>
        <strain evidence="1 2">CCMP1335</strain>
    </source>
</reference>
<evidence type="ECO:0008006" key="3">
    <source>
        <dbReference type="Google" id="ProtNLM"/>
    </source>
</evidence>
<keyword evidence="2" id="KW-1185">Reference proteome</keyword>